<dbReference type="PANTHER" id="PTHR33525:SF4">
    <property type="entry name" value="CYCLIC DI-GMP PHOSPHODIESTERASE CDGJ"/>
    <property type="match status" value="1"/>
</dbReference>
<dbReference type="RefSeq" id="WP_074201220.1">
    <property type="nucleotide sequence ID" value="NZ_FSRE01000002.1"/>
</dbReference>
<dbReference type="Proteomes" id="UP000198461">
    <property type="component" value="Unassembled WGS sequence"/>
</dbReference>
<sequence length="413" mass="46089">MTRSHPGRDALRPSLIGRQPIYNREGSVFAYEFLFRDHALSVQDVDPDRATAQVLDTFLMANGVRRLTGGKKAFINFPPAFFEGPFQPPAFGPQTIVIEILETVPATEKVMQTLRALKRMGYTLALDDFVLKSEHQSLLNLADIIKVEILGLTPQQIRHVAKTVRKYTDAALLAEKVETPEIHRACLDGGYDYFQGYFYAKPVTLKTETIEASKLVLLQLLGRINNPNAHLQELAGLVGNDPGLSSRLLLLANQQNTDSAQDLHFHSIFQVLHFFGINRVKAWVSMISLAQFEDLDPEVLRLALIRAHFMARSAAENGEDEDSYYLAGLLSKLDVITQVDMATLLQQMPLDEALKLALLEKQGPMGQLLLSVEKMEQNKGDTLPSSLQQRYLESVVSANEEFHELMSAAAATE</sequence>
<keyword evidence="4" id="KW-1185">Reference proteome</keyword>
<dbReference type="Pfam" id="PF00563">
    <property type="entry name" value="EAL"/>
    <property type="match status" value="1"/>
</dbReference>
<name>A0A1N6F6C0_9GAMM</name>
<gene>
    <name evidence="3" type="ORF">SAMN05443662_0939</name>
</gene>
<dbReference type="SMART" id="SM00052">
    <property type="entry name" value="EAL"/>
    <property type="match status" value="1"/>
</dbReference>
<dbReference type="EMBL" id="FSRE01000002">
    <property type="protein sequence ID" value="SIN90789.1"/>
    <property type="molecule type" value="Genomic_DNA"/>
</dbReference>
<dbReference type="InterPro" id="IPR013976">
    <property type="entry name" value="HDOD"/>
</dbReference>
<feature type="domain" description="EAL" evidence="1">
    <location>
        <begin position="1"/>
        <end position="216"/>
    </location>
</feature>
<evidence type="ECO:0000313" key="3">
    <source>
        <dbReference type="EMBL" id="SIN90789.1"/>
    </source>
</evidence>
<accession>A0A1N6F6C0</accession>
<evidence type="ECO:0000259" key="2">
    <source>
        <dbReference type="PROSITE" id="PS51833"/>
    </source>
</evidence>
<organism evidence="3 4">
    <name type="scientific">Sulfurivirga caldicuralii</name>
    <dbReference type="NCBI Taxonomy" id="364032"/>
    <lineage>
        <taxon>Bacteria</taxon>
        <taxon>Pseudomonadati</taxon>
        <taxon>Pseudomonadota</taxon>
        <taxon>Gammaproteobacteria</taxon>
        <taxon>Thiotrichales</taxon>
        <taxon>Piscirickettsiaceae</taxon>
        <taxon>Sulfurivirga</taxon>
    </lineage>
</organism>
<protein>
    <submittedName>
        <fullName evidence="3">Diguanylate phosphodiesterase</fullName>
    </submittedName>
</protein>
<dbReference type="PANTHER" id="PTHR33525">
    <property type="match status" value="1"/>
</dbReference>
<dbReference type="PIRSF" id="PIRSF003180">
    <property type="entry name" value="DiGMPpdiest_YuxH"/>
    <property type="match status" value="1"/>
</dbReference>
<reference evidence="4" key="1">
    <citation type="submission" date="2016-11" db="EMBL/GenBank/DDBJ databases">
        <authorList>
            <person name="Varghese N."/>
            <person name="Submissions S."/>
        </authorList>
    </citation>
    <scope>NUCLEOTIDE SEQUENCE [LARGE SCALE GENOMIC DNA]</scope>
    <source>
        <strain evidence="4">DSM 17737</strain>
    </source>
</reference>
<dbReference type="STRING" id="364032.SAMN05443662_0939"/>
<evidence type="ECO:0000259" key="1">
    <source>
        <dbReference type="PROSITE" id="PS50883"/>
    </source>
</evidence>
<dbReference type="InterPro" id="IPR052340">
    <property type="entry name" value="RNase_Y/CdgJ"/>
</dbReference>
<proteinExistence type="predicted"/>
<dbReference type="InterPro" id="IPR014408">
    <property type="entry name" value="dGMP_Pdiesterase_EAL/HD-GYP"/>
</dbReference>
<dbReference type="AlphaFoldDB" id="A0A1N6F6C0"/>
<dbReference type="InterPro" id="IPR035919">
    <property type="entry name" value="EAL_sf"/>
</dbReference>
<dbReference type="Pfam" id="PF08668">
    <property type="entry name" value="HDOD"/>
    <property type="match status" value="1"/>
</dbReference>
<dbReference type="PROSITE" id="PS51833">
    <property type="entry name" value="HDOD"/>
    <property type="match status" value="1"/>
</dbReference>
<dbReference type="SUPFAM" id="SSF109604">
    <property type="entry name" value="HD-domain/PDEase-like"/>
    <property type="match status" value="1"/>
</dbReference>
<evidence type="ECO:0000313" key="4">
    <source>
        <dbReference type="Proteomes" id="UP000198461"/>
    </source>
</evidence>
<dbReference type="PROSITE" id="PS50883">
    <property type="entry name" value="EAL"/>
    <property type="match status" value="1"/>
</dbReference>
<feature type="domain" description="HDOD" evidence="2">
    <location>
        <begin position="210"/>
        <end position="397"/>
    </location>
</feature>
<dbReference type="InterPro" id="IPR001633">
    <property type="entry name" value="EAL_dom"/>
</dbReference>
<dbReference type="Gene3D" id="1.10.3210.10">
    <property type="entry name" value="Hypothetical protein af1432"/>
    <property type="match status" value="1"/>
</dbReference>
<dbReference type="Gene3D" id="3.20.20.450">
    <property type="entry name" value="EAL domain"/>
    <property type="match status" value="1"/>
</dbReference>
<dbReference type="SUPFAM" id="SSF141868">
    <property type="entry name" value="EAL domain-like"/>
    <property type="match status" value="1"/>
</dbReference>